<evidence type="ECO:0000313" key="3">
    <source>
        <dbReference type="EMBL" id="QOY35462.1"/>
    </source>
</evidence>
<evidence type="ECO:0000313" key="4">
    <source>
        <dbReference type="Proteomes" id="UP000180175"/>
    </source>
</evidence>
<name>A0A1S2LET2_9BACI</name>
<reference evidence="3 4" key="3">
    <citation type="journal article" date="2019" name="Int. J. Syst. Evol. Microbiol.">
        <title>Anaerobacillus isosaccharinicus sp. nov., an alkaliphilic bacterium which degrades isosaccharinic acid.</title>
        <authorList>
            <person name="Bassil N.M."/>
            <person name="Lloyd J.R."/>
        </authorList>
    </citation>
    <scope>NUCLEOTIDE SEQUENCE [LARGE SCALE GENOMIC DNA]</scope>
    <source>
        <strain evidence="3 4">NB2006</strain>
    </source>
</reference>
<keyword evidence="4" id="KW-1185">Reference proteome</keyword>
<dbReference type="EMBL" id="CP063356">
    <property type="protein sequence ID" value="QOY35462.1"/>
    <property type="molecule type" value="Genomic_DNA"/>
</dbReference>
<reference evidence="2 4" key="1">
    <citation type="submission" date="2016-10" db="EMBL/GenBank/DDBJ databases">
        <title>Draft genome sequences of four alkaliphilic bacteria belonging to the Anaerobacillus genus.</title>
        <authorList>
            <person name="Bassil N.M."/>
            <person name="Lloyd J.R."/>
        </authorList>
    </citation>
    <scope>NUCLEOTIDE SEQUENCE [LARGE SCALE GENOMIC DNA]</scope>
    <source>
        <strain evidence="2 4">NB2006</strain>
    </source>
</reference>
<dbReference type="Pfam" id="PF11193">
    <property type="entry name" value="DUF2812"/>
    <property type="match status" value="1"/>
</dbReference>
<evidence type="ECO:0000313" key="2">
    <source>
        <dbReference type="EMBL" id="OIJ11032.1"/>
    </source>
</evidence>
<feature type="transmembrane region" description="Helical" evidence="1">
    <location>
        <begin position="208"/>
        <end position="228"/>
    </location>
</feature>
<dbReference type="AlphaFoldDB" id="A0A1S2LET2"/>
<organism evidence="2 4">
    <name type="scientific">Anaerobacillus isosaccharinicus</name>
    <dbReference type="NCBI Taxonomy" id="1532552"/>
    <lineage>
        <taxon>Bacteria</taxon>
        <taxon>Bacillati</taxon>
        <taxon>Bacillota</taxon>
        <taxon>Bacilli</taxon>
        <taxon>Bacillales</taxon>
        <taxon>Bacillaceae</taxon>
        <taxon>Anaerobacillus</taxon>
    </lineage>
</organism>
<dbReference type="InterPro" id="IPR021359">
    <property type="entry name" value="DUF2812"/>
</dbReference>
<keyword evidence="1" id="KW-0812">Transmembrane</keyword>
<evidence type="ECO:0000256" key="1">
    <source>
        <dbReference type="SAM" id="Phobius"/>
    </source>
</evidence>
<dbReference type="KEGG" id="aia:AWH56_022700"/>
<dbReference type="OrthoDB" id="8230517at2"/>
<feature type="transmembrane region" description="Helical" evidence="1">
    <location>
        <begin position="154"/>
        <end position="176"/>
    </location>
</feature>
<reference evidence="3 4" key="2">
    <citation type="journal article" date="2017" name="Genome Announc.">
        <title>Draft Genome Sequences of Four Alkaliphilic Bacteria Belonging to the Anaerobacillus Genus.</title>
        <authorList>
            <person name="Bassil N.M."/>
            <person name="Lloyd J.R."/>
        </authorList>
    </citation>
    <scope>NUCLEOTIDE SEQUENCE [LARGE SCALE GENOMIC DNA]</scope>
    <source>
        <strain evidence="3 4">NB2006</strain>
    </source>
</reference>
<dbReference type="RefSeq" id="WP_071318062.1">
    <property type="nucleotide sequence ID" value="NZ_CP063356.2"/>
</dbReference>
<keyword evidence="1" id="KW-0472">Membrane</keyword>
<accession>A0A1S2LET2</accession>
<sequence>MKTKIKKKRLILEPWHLEELEAWFADMASNGWHLVELSKGKAIFEEGEPRAMKYRCDTFQINALLGQDKLEENSKLGWHYIDSIGYVHVFREKDYTVGEEIYPDSRKHAQSLAILKRSLTIRALLITLLSVIMITLQINTFLGNLVHSFLSNSGLLTLMVIITFTYLSFHMFEGVFHLSRLISRLNNGIEFNHNINYKRKLTWFKLRIYTALSIGVAIMLLISLGDLFQKNDYQAIPEHDLPVIKLSTILENEGYRNVTYNFDTFFSDYYLEKSSFFVPRQYELRQSAKVVITGGPSYKPTIWSKRYEVRTNWLARYFFHSLVEQNVKFHGPYELINDPQFDELWIRDTDGFSSFIVRLGHEVFVVEYIGEEPVEVILSHSFWLNSN</sequence>
<keyword evidence="1" id="KW-1133">Transmembrane helix</keyword>
<gene>
    <name evidence="3" type="ORF">AWH56_022700</name>
    <name evidence="2" type="ORF">AWH56_16265</name>
</gene>
<protein>
    <submittedName>
        <fullName evidence="3">DUF2812 domain-containing protein</fullName>
    </submittedName>
</protein>
<proteinExistence type="predicted"/>
<reference evidence="3" key="4">
    <citation type="submission" date="2020-10" db="EMBL/GenBank/DDBJ databases">
        <authorList>
            <person name="Bassil N.M."/>
            <person name="Lloyd J.R."/>
        </authorList>
    </citation>
    <scope>NUCLEOTIDE SEQUENCE</scope>
    <source>
        <strain evidence="3">NB2006</strain>
    </source>
</reference>
<dbReference type="EMBL" id="LQXD01000142">
    <property type="protein sequence ID" value="OIJ11032.1"/>
    <property type="molecule type" value="Genomic_DNA"/>
</dbReference>
<dbReference type="Proteomes" id="UP000180175">
    <property type="component" value="Chromosome"/>
</dbReference>
<feature type="transmembrane region" description="Helical" evidence="1">
    <location>
        <begin position="123"/>
        <end position="142"/>
    </location>
</feature>